<sequence>MPEIVDDSIQILSRAGIGTAMFNIGIFMAMQRKVISCGMKIAILGLVLRFIVGPALTTLGALAVGLHGEVLQIMIIQAALPQSITTFIFAKEYGLHADVLSTVVVFGTLVSLPVTVAYCAALLHLRPLYPLQDQRSRSWMGNFLAAASLLFLGLFLGSAFFASDYRETNTGTSHFFSSSKDDPCQSKCRPSGSEALPEGIVVTNSNLEMRPLWGFPEKNYSRSYLFGVAVGIKQKDLVDEMVTMFLRSNFTVMLFHYDGMVDDWKDLEWSERVIHVSASSQTKWWFAKRFLHPDIVADYDYIFLWDEDLGVEYFLPDRYISIIREEGLEISQPALDIGKSEVHHLITARVRRSTVHRRTYKLGGAGRGCDSNSTGPPCAGWIEMMAPVFSRAAWRCVWYMIQNDLIHAWGLDILLGYCAQGDRLRNVGIVDAEYIIHYNQPTLGGRSPDKLAKDLIERNSLGHAAPPTSWMNDPRIRVRYQSYAELDMFNKRWKKAAEEDKCWTDPYPPSAK</sequence>
<protein>
    <submittedName>
        <fullName evidence="1">Uncharacterized protein</fullName>
    </submittedName>
</protein>
<comment type="caution">
    <text evidence="1">The sequence shown here is derived from an EMBL/GenBank/DDBJ whole genome shotgun (WGS) entry which is preliminary data.</text>
</comment>
<organism evidence="1 2">
    <name type="scientific">Melastoma candidum</name>
    <dbReference type="NCBI Taxonomy" id="119954"/>
    <lineage>
        <taxon>Eukaryota</taxon>
        <taxon>Viridiplantae</taxon>
        <taxon>Streptophyta</taxon>
        <taxon>Embryophyta</taxon>
        <taxon>Tracheophyta</taxon>
        <taxon>Spermatophyta</taxon>
        <taxon>Magnoliopsida</taxon>
        <taxon>eudicotyledons</taxon>
        <taxon>Gunneridae</taxon>
        <taxon>Pentapetalae</taxon>
        <taxon>rosids</taxon>
        <taxon>malvids</taxon>
        <taxon>Myrtales</taxon>
        <taxon>Melastomataceae</taxon>
        <taxon>Melastomatoideae</taxon>
        <taxon>Melastomateae</taxon>
        <taxon>Melastoma</taxon>
    </lineage>
</organism>
<evidence type="ECO:0000313" key="1">
    <source>
        <dbReference type="EMBL" id="KAI4304205.1"/>
    </source>
</evidence>
<evidence type="ECO:0000313" key="2">
    <source>
        <dbReference type="Proteomes" id="UP001057402"/>
    </source>
</evidence>
<gene>
    <name evidence="1" type="ORF">MLD38_039750</name>
</gene>
<reference evidence="2" key="1">
    <citation type="journal article" date="2023" name="Front. Plant Sci.">
        <title>Chromosomal-level genome assembly of Melastoma candidum provides insights into trichome evolution.</title>
        <authorList>
            <person name="Zhong Y."/>
            <person name="Wu W."/>
            <person name="Sun C."/>
            <person name="Zou P."/>
            <person name="Liu Y."/>
            <person name="Dai S."/>
            <person name="Zhou R."/>
        </authorList>
    </citation>
    <scope>NUCLEOTIDE SEQUENCE [LARGE SCALE GENOMIC DNA]</scope>
</reference>
<dbReference type="EMBL" id="CM042891">
    <property type="protein sequence ID" value="KAI4304205.1"/>
    <property type="molecule type" value="Genomic_DNA"/>
</dbReference>
<dbReference type="Proteomes" id="UP001057402">
    <property type="component" value="Chromosome 12"/>
</dbReference>
<accession>A0ACB9L3Y7</accession>
<name>A0ACB9L3Y7_9MYRT</name>
<keyword evidence="2" id="KW-1185">Reference proteome</keyword>
<proteinExistence type="predicted"/>